<dbReference type="PANTHER" id="PTHR33238">
    <property type="entry name" value="IRON (METAL) DEPENDENT REPRESSOR, DTXR FAMILY"/>
    <property type="match status" value="1"/>
</dbReference>
<dbReference type="SUPFAM" id="SSF47979">
    <property type="entry name" value="Iron-dependent repressor protein, dimerization domain"/>
    <property type="match status" value="1"/>
</dbReference>
<dbReference type="InterPro" id="IPR022687">
    <property type="entry name" value="HTH_DTXR"/>
</dbReference>
<dbReference type="RefSeq" id="WP_103203781.1">
    <property type="nucleotide sequence ID" value="NZ_CVTD020000027.1"/>
</dbReference>
<proteinExistence type="inferred from homology"/>
<gene>
    <name evidence="6" type="ORF">HHT355_2528</name>
</gene>
<evidence type="ECO:0000313" key="6">
    <source>
        <dbReference type="EMBL" id="CRZ35711.1"/>
    </source>
</evidence>
<dbReference type="PANTHER" id="PTHR33238:SF7">
    <property type="entry name" value="IRON-DEPENDENT TRANSCRIPTIONAL REGULATOR"/>
    <property type="match status" value="1"/>
</dbReference>
<evidence type="ECO:0000259" key="5">
    <source>
        <dbReference type="PROSITE" id="PS50944"/>
    </source>
</evidence>
<dbReference type="GO" id="GO:0046914">
    <property type="term" value="F:transition metal ion binding"/>
    <property type="evidence" value="ECO:0007669"/>
    <property type="project" value="InterPro"/>
</dbReference>
<evidence type="ECO:0000256" key="3">
    <source>
        <dbReference type="ARBA" id="ARBA00023125"/>
    </source>
</evidence>
<dbReference type="Pfam" id="PF01325">
    <property type="entry name" value="Fe_dep_repress"/>
    <property type="match status" value="1"/>
</dbReference>
<dbReference type="AlphaFoldDB" id="A0A0H5SLP9"/>
<dbReference type="InterPro" id="IPR022689">
    <property type="entry name" value="Iron_dep_repressor"/>
</dbReference>
<dbReference type="Gene3D" id="1.10.10.10">
    <property type="entry name" value="Winged helix-like DNA-binding domain superfamily/Winged helix DNA-binding domain"/>
    <property type="match status" value="1"/>
</dbReference>
<dbReference type="InterPro" id="IPR036388">
    <property type="entry name" value="WH-like_DNA-bd_sf"/>
</dbReference>
<protein>
    <recommendedName>
        <fullName evidence="5">HTH dtxR-type domain-containing protein</fullName>
    </recommendedName>
</protein>
<dbReference type="GO" id="GO:0003677">
    <property type="term" value="F:DNA binding"/>
    <property type="evidence" value="ECO:0007669"/>
    <property type="project" value="UniProtKB-KW"/>
</dbReference>
<keyword evidence="4" id="KW-0804">Transcription</keyword>
<keyword evidence="2" id="KW-0805">Transcription regulation</keyword>
<evidence type="ECO:0000256" key="4">
    <source>
        <dbReference type="ARBA" id="ARBA00023163"/>
    </source>
</evidence>
<organism evidence="6 7">
    <name type="scientific">Herbinix hemicellulosilytica</name>
    <dbReference type="NCBI Taxonomy" id="1564487"/>
    <lineage>
        <taxon>Bacteria</taxon>
        <taxon>Bacillati</taxon>
        <taxon>Bacillota</taxon>
        <taxon>Clostridia</taxon>
        <taxon>Lachnospirales</taxon>
        <taxon>Lachnospiraceae</taxon>
        <taxon>Herbinix</taxon>
    </lineage>
</organism>
<evidence type="ECO:0000313" key="7">
    <source>
        <dbReference type="Proteomes" id="UP000236497"/>
    </source>
</evidence>
<dbReference type="GO" id="GO:0003700">
    <property type="term" value="F:DNA-binding transcription factor activity"/>
    <property type="evidence" value="ECO:0007669"/>
    <property type="project" value="InterPro"/>
</dbReference>
<dbReference type="InterPro" id="IPR036421">
    <property type="entry name" value="Fe_dep_repressor_sf"/>
</dbReference>
<reference evidence="6 7" key="1">
    <citation type="submission" date="2015-06" db="EMBL/GenBank/DDBJ databases">
        <authorList>
            <person name="Wibberg Daniel"/>
        </authorList>
    </citation>
    <scope>NUCLEOTIDE SEQUENCE [LARGE SCALE GENOMIC DNA]</scope>
    <source>
        <strain evidence="6 7">T3/55T</strain>
    </source>
</reference>
<dbReference type="OrthoDB" id="9794394at2"/>
<name>A0A0H5SLP9_HERHM</name>
<dbReference type="Proteomes" id="UP000236497">
    <property type="component" value="Unassembled WGS sequence"/>
</dbReference>
<dbReference type="GO" id="GO:0046983">
    <property type="term" value="F:protein dimerization activity"/>
    <property type="evidence" value="ECO:0007669"/>
    <property type="project" value="InterPro"/>
</dbReference>
<dbReference type="InterPro" id="IPR050536">
    <property type="entry name" value="DtxR_MntR_Metal-Reg"/>
</dbReference>
<dbReference type="Gene3D" id="1.10.60.10">
    <property type="entry name" value="Iron dependent repressor, metal binding and dimerisation domain"/>
    <property type="match status" value="1"/>
</dbReference>
<sequence length="122" mass="13678">MQESGEMYLETILILGKSGNAVRAVDISDKMNISKASVSRALSRLKNEDCIVVDDKGHISFTEKGRIIAEKIYERHQLITEFLVKLGVDYQTASADACKMEHVISDKTFKAMQSLLLNQNNK</sequence>
<dbReference type="Pfam" id="PF02742">
    <property type="entry name" value="Fe_dep_repr_C"/>
    <property type="match status" value="1"/>
</dbReference>
<feature type="domain" description="HTH dtxR-type" evidence="5">
    <location>
        <begin position="1"/>
        <end position="62"/>
    </location>
</feature>
<evidence type="ECO:0000256" key="1">
    <source>
        <dbReference type="ARBA" id="ARBA00007871"/>
    </source>
</evidence>
<dbReference type="PROSITE" id="PS50944">
    <property type="entry name" value="HTH_DTXR"/>
    <property type="match status" value="1"/>
</dbReference>
<dbReference type="InterPro" id="IPR036390">
    <property type="entry name" value="WH_DNA-bd_sf"/>
</dbReference>
<accession>A0A0H5SLP9</accession>
<dbReference type="SMART" id="SM00529">
    <property type="entry name" value="HTH_DTXR"/>
    <property type="match status" value="1"/>
</dbReference>
<keyword evidence="3" id="KW-0238">DNA-binding</keyword>
<dbReference type="SUPFAM" id="SSF46785">
    <property type="entry name" value="Winged helix' DNA-binding domain"/>
    <property type="match status" value="1"/>
</dbReference>
<evidence type="ECO:0000256" key="2">
    <source>
        <dbReference type="ARBA" id="ARBA00023015"/>
    </source>
</evidence>
<keyword evidence="7" id="KW-1185">Reference proteome</keyword>
<dbReference type="InterPro" id="IPR001367">
    <property type="entry name" value="Fe_dep_repressor"/>
</dbReference>
<dbReference type="EMBL" id="CVTD020000027">
    <property type="protein sequence ID" value="CRZ35711.1"/>
    <property type="molecule type" value="Genomic_DNA"/>
</dbReference>
<comment type="similarity">
    <text evidence="1">Belongs to the DtxR/MntR family.</text>
</comment>